<feature type="compositionally biased region" description="Polar residues" evidence="1">
    <location>
        <begin position="410"/>
        <end position="419"/>
    </location>
</feature>
<dbReference type="EMBL" id="JAZGQO010000008">
    <property type="protein sequence ID" value="KAK6178942.1"/>
    <property type="molecule type" value="Genomic_DNA"/>
</dbReference>
<reference evidence="2 3" key="1">
    <citation type="submission" date="2024-01" db="EMBL/GenBank/DDBJ databases">
        <title>The genome of the rayed Mediterranean limpet Patella caerulea (Linnaeus, 1758).</title>
        <authorList>
            <person name="Anh-Thu Weber A."/>
            <person name="Halstead-Nussloch G."/>
        </authorList>
    </citation>
    <scope>NUCLEOTIDE SEQUENCE [LARGE SCALE GENOMIC DNA]</scope>
    <source>
        <strain evidence="2">AATW-2023a</strain>
        <tissue evidence="2">Whole specimen</tissue>
    </source>
</reference>
<gene>
    <name evidence="2" type="ORF">SNE40_011414</name>
</gene>
<dbReference type="AlphaFoldDB" id="A0AAN8JJM2"/>
<feature type="region of interest" description="Disordered" evidence="1">
    <location>
        <begin position="410"/>
        <end position="432"/>
    </location>
</feature>
<name>A0AAN8JJM2_PATCE</name>
<feature type="compositionally biased region" description="Polar residues" evidence="1">
    <location>
        <begin position="322"/>
        <end position="375"/>
    </location>
</feature>
<sequence length="456" mass="50548">MSDSADEDLNAPPLKKARYQWQVKGSRGHHHKRTSEKSHENGSSSPNNESDLTLNSLPQENQDLSNGHGVLLREDECATEPLPISNTIENTELILDTVTKFVNGQTKKIVQDKLNLQNLIKDKYSDDSDNCQPHTQTYAPCDAQIVGEISTDTDLSPSENGYQFNRNVSETNSEASNINNNLTTTNVSRPPQNLDYITRWQSQQKAKAIVDNAINMTLEEMGLTPNLDQNLPILERLHVEDESISEAIRHRGLYPQDNEGESLQGTITPLLQQLTQVSDTVFADRLNSMRLFITIRQTNRNPDDDTDTPLEWTDELAIPTLQARSESSINTDTPSDNSTNMPNPNQSFQLSLNSNQNVANSNDSTLNQSDSNNETYDAHACEESSDPLCVHLEDSSTDFVNVDNVFSSAAVDSTSSQQSVEDKTRDTDELGMDDSDVMNFAVNAAISAKGLALKNE</sequence>
<comment type="caution">
    <text evidence="2">The sequence shown here is derived from an EMBL/GenBank/DDBJ whole genome shotgun (WGS) entry which is preliminary data.</text>
</comment>
<evidence type="ECO:0000256" key="1">
    <source>
        <dbReference type="SAM" id="MobiDB-lite"/>
    </source>
</evidence>
<keyword evidence="3" id="KW-1185">Reference proteome</keyword>
<evidence type="ECO:0000313" key="3">
    <source>
        <dbReference type="Proteomes" id="UP001347796"/>
    </source>
</evidence>
<feature type="region of interest" description="Disordered" evidence="1">
    <location>
        <begin position="1"/>
        <end position="65"/>
    </location>
</feature>
<organism evidence="2 3">
    <name type="scientific">Patella caerulea</name>
    <name type="common">Rayed Mediterranean limpet</name>
    <dbReference type="NCBI Taxonomy" id="87958"/>
    <lineage>
        <taxon>Eukaryota</taxon>
        <taxon>Metazoa</taxon>
        <taxon>Spiralia</taxon>
        <taxon>Lophotrochozoa</taxon>
        <taxon>Mollusca</taxon>
        <taxon>Gastropoda</taxon>
        <taxon>Patellogastropoda</taxon>
        <taxon>Patelloidea</taxon>
        <taxon>Patellidae</taxon>
        <taxon>Patella</taxon>
    </lineage>
</organism>
<evidence type="ECO:0000313" key="2">
    <source>
        <dbReference type="EMBL" id="KAK6178942.1"/>
    </source>
</evidence>
<dbReference type="Proteomes" id="UP001347796">
    <property type="component" value="Unassembled WGS sequence"/>
</dbReference>
<protein>
    <submittedName>
        <fullName evidence="2">Uncharacterized protein</fullName>
    </submittedName>
</protein>
<feature type="region of interest" description="Disordered" evidence="1">
    <location>
        <begin position="318"/>
        <end position="379"/>
    </location>
</feature>
<feature type="compositionally biased region" description="Polar residues" evidence="1">
    <location>
        <begin position="41"/>
        <end position="65"/>
    </location>
</feature>
<accession>A0AAN8JJM2</accession>
<proteinExistence type="predicted"/>